<dbReference type="InterPro" id="IPR005471">
    <property type="entry name" value="Tscrpt_reg_IclR_N"/>
</dbReference>
<dbReference type="SUPFAM" id="SSF46785">
    <property type="entry name" value="Winged helix' DNA-binding domain"/>
    <property type="match status" value="1"/>
</dbReference>
<dbReference type="SUPFAM" id="SSF53067">
    <property type="entry name" value="Actin-like ATPase domain"/>
    <property type="match status" value="1"/>
</dbReference>
<dbReference type="Pfam" id="PF09339">
    <property type="entry name" value="HTH_IclR"/>
    <property type="match status" value="1"/>
</dbReference>
<proteinExistence type="inferred from homology"/>
<reference evidence="3 4" key="1">
    <citation type="submission" date="2019-06" db="EMBL/GenBank/DDBJ databases">
        <title>Sequencing the genomes of 1000 actinobacteria strains.</title>
        <authorList>
            <person name="Klenk H.-P."/>
        </authorList>
    </citation>
    <scope>NUCLEOTIDE SEQUENCE [LARGE SCALE GENOMIC DNA]</scope>
    <source>
        <strain evidence="3 4">DSM 102200</strain>
    </source>
</reference>
<keyword evidence="4" id="KW-1185">Reference proteome</keyword>
<dbReference type="InterPro" id="IPR000600">
    <property type="entry name" value="ROK"/>
</dbReference>
<sequence length="373" mass="38241">MSAAQIMGLVASGQATSRADLSRLLGWAPSTVSSHVQDLLDAGLLEESGEGRSRGGRRPRLLSVRAGDGVILGADLGGHHARIAALDRAGRPQTIRDLEIDVAAGPEPILEQVTDALLELGGGRPTLGLGVGMPGPVGLGGVVVGPSRMPGWNGFSVRGWLTERFDSAILVENDANLMAMGEAVTRGPELRDFVFVKAGTGVGAAVVGDGRLYRGARGIAGDISHIRVPAGGDRPCSCGNFGCLETIASGAALVDAVKADGVAVANTADLVRLARDGNPTVNTNLRFAGRQLGEVLATVVNFFNPQAVILSGALAGCDMFVAAARGVLYERCLPLTTQELQIGESVAGPDAGLLGIGRLLIDQGLATPVRTIP</sequence>
<dbReference type="PANTHER" id="PTHR18964:SF173">
    <property type="entry name" value="GLUCOKINASE"/>
    <property type="match status" value="1"/>
</dbReference>
<organism evidence="3 4">
    <name type="scientific">Actinoallomurus bryophytorum</name>
    <dbReference type="NCBI Taxonomy" id="1490222"/>
    <lineage>
        <taxon>Bacteria</taxon>
        <taxon>Bacillati</taxon>
        <taxon>Actinomycetota</taxon>
        <taxon>Actinomycetes</taxon>
        <taxon>Streptosporangiales</taxon>
        <taxon>Thermomonosporaceae</taxon>
        <taxon>Actinoallomurus</taxon>
    </lineage>
</organism>
<dbReference type="InterPro" id="IPR036390">
    <property type="entry name" value="WH_DNA-bd_sf"/>
</dbReference>
<protein>
    <submittedName>
        <fullName evidence="3">Putative NBD/HSP70 family sugar kinase</fullName>
    </submittedName>
</protein>
<dbReference type="OrthoDB" id="3189808at2"/>
<keyword evidence="3" id="KW-0808">Transferase</keyword>
<dbReference type="Gene3D" id="3.30.420.40">
    <property type="match status" value="2"/>
</dbReference>
<evidence type="ECO:0000259" key="2">
    <source>
        <dbReference type="Pfam" id="PF09339"/>
    </source>
</evidence>
<evidence type="ECO:0000313" key="4">
    <source>
        <dbReference type="Proteomes" id="UP000316096"/>
    </source>
</evidence>
<evidence type="ECO:0000313" key="3">
    <source>
        <dbReference type="EMBL" id="TQL98411.1"/>
    </source>
</evidence>
<dbReference type="InterPro" id="IPR036388">
    <property type="entry name" value="WH-like_DNA-bd_sf"/>
</dbReference>
<dbReference type="Gene3D" id="1.10.10.10">
    <property type="entry name" value="Winged helix-like DNA-binding domain superfamily/Winged helix DNA-binding domain"/>
    <property type="match status" value="1"/>
</dbReference>
<dbReference type="PANTHER" id="PTHR18964">
    <property type="entry name" value="ROK (REPRESSOR, ORF, KINASE) FAMILY"/>
    <property type="match status" value="1"/>
</dbReference>
<keyword evidence="3" id="KW-0418">Kinase</keyword>
<dbReference type="RefSeq" id="WP_141957012.1">
    <property type="nucleotide sequence ID" value="NZ_VFOZ01000001.1"/>
</dbReference>
<dbReference type="GO" id="GO:0016301">
    <property type="term" value="F:kinase activity"/>
    <property type="evidence" value="ECO:0007669"/>
    <property type="project" value="UniProtKB-KW"/>
</dbReference>
<dbReference type="AlphaFoldDB" id="A0A543CMT7"/>
<dbReference type="Proteomes" id="UP000316096">
    <property type="component" value="Unassembled WGS sequence"/>
</dbReference>
<feature type="domain" description="HTH iclR-type" evidence="2">
    <location>
        <begin position="3"/>
        <end position="47"/>
    </location>
</feature>
<dbReference type="InterPro" id="IPR043129">
    <property type="entry name" value="ATPase_NBD"/>
</dbReference>
<name>A0A543CMT7_9ACTN</name>
<accession>A0A543CMT7</accession>
<dbReference type="EMBL" id="VFOZ01000001">
    <property type="protein sequence ID" value="TQL98411.1"/>
    <property type="molecule type" value="Genomic_DNA"/>
</dbReference>
<evidence type="ECO:0000256" key="1">
    <source>
        <dbReference type="ARBA" id="ARBA00006479"/>
    </source>
</evidence>
<comment type="caution">
    <text evidence="3">The sequence shown here is derived from an EMBL/GenBank/DDBJ whole genome shotgun (WGS) entry which is preliminary data.</text>
</comment>
<comment type="similarity">
    <text evidence="1">Belongs to the ROK (NagC/XylR) family.</text>
</comment>
<gene>
    <name evidence="3" type="ORF">FB559_4034</name>
</gene>
<dbReference type="Pfam" id="PF00480">
    <property type="entry name" value="ROK"/>
    <property type="match status" value="1"/>
</dbReference>